<dbReference type="EMBL" id="VKDB01000038">
    <property type="protein sequence ID" value="TSA79659.1"/>
    <property type="molecule type" value="Genomic_DNA"/>
</dbReference>
<proteinExistence type="predicted"/>
<gene>
    <name evidence="1" type="ORF">FNU79_17645</name>
</gene>
<keyword evidence="2" id="KW-1185">Reference proteome</keyword>
<dbReference type="AlphaFoldDB" id="A0A553UHG4"/>
<dbReference type="Proteomes" id="UP000316092">
    <property type="component" value="Unassembled WGS sequence"/>
</dbReference>
<name>A0A553UHG4_9DEIO</name>
<sequence length="61" mass="6423">MPNTPLPPAPAHLETAFRLRELALALMDAADQYEAGKGEAGQRQALKVAAQVTALVKPTPS</sequence>
<evidence type="ECO:0000313" key="2">
    <source>
        <dbReference type="Proteomes" id="UP000316092"/>
    </source>
</evidence>
<protein>
    <submittedName>
        <fullName evidence="1">Uncharacterized protein</fullName>
    </submittedName>
</protein>
<organism evidence="1 2">
    <name type="scientific">Deinococcus detaillensis</name>
    <dbReference type="NCBI Taxonomy" id="2592048"/>
    <lineage>
        <taxon>Bacteria</taxon>
        <taxon>Thermotogati</taxon>
        <taxon>Deinococcota</taxon>
        <taxon>Deinococci</taxon>
        <taxon>Deinococcales</taxon>
        <taxon>Deinococcaceae</taxon>
        <taxon>Deinococcus</taxon>
    </lineage>
</organism>
<accession>A0A553UHG4</accession>
<comment type="caution">
    <text evidence="1">The sequence shown here is derived from an EMBL/GenBank/DDBJ whole genome shotgun (WGS) entry which is preliminary data.</text>
</comment>
<reference evidence="1 2" key="1">
    <citation type="submission" date="2019-07" db="EMBL/GenBank/DDBJ databases">
        <title>Deinococcus detaillus sp. nov., isolated from humus soil in Antarctica.</title>
        <authorList>
            <person name="Zhang K."/>
        </authorList>
    </citation>
    <scope>NUCLEOTIDE SEQUENCE [LARGE SCALE GENOMIC DNA]</scope>
    <source>
        <strain evidence="1 2">H1</strain>
    </source>
</reference>
<evidence type="ECO:0000313" key="1">
    <source>
        <dbReference type="EMBL" id="TSA79659.1"/>
    </source>
</evidence>
<dbReference type="RefSeq" id="WP_143722110.1">
    <property type="nucleotide sequence ID" value="NZ_VKDB01000038.1"/>
</dbReference>